<protein>
    <recommendedName>
        <fullName evidence="4">DUF3592 domain-containing protein</fullName>
    </recommendedName>
</protein>
<dbReference type="OrthoDB" id="6331715at2"/>
<evidence type="ECO:0000256" key="1">
    <source>
        <dbReference type="SAM" id="Phobius"/>
    </source>
</evidence>
<keyword evidence="1" id="KW-1133">Transmembrane helix</keyword>
<reference evidence="2 3" key="1">
    <citation type="submission" date="2014-12" db="EMBL/GenBank/DDBJ databases">
        <title>Genome sequencing of Alteromonas marina AD001.</title>
        <authorList>
            <person name="Adrian T.G.S."/>
            <person name="Chan K.G."/>
        </authorList>
    </citation>
    <scope>NUCLEOTIDE SEQUENCE [LARGE SCALE GENOMIC DNA]</scope>
    <source>
        <strain evidence="2 3">AD001</strain>
    </source>
</reference>
<evidence type="ECO:0008006" key="4">
    <source>
        <dbReference type="Google" id="ProtNLM"/>
    </source>
</evidence>
<accession>A0A0B3YSY0</accession>
<evidence type="ECO:0000313" key="3">
    <source>
        <dbReference type="Proteomes" id="UP000031197"/>
    </source>
</evidence>
<proteinExistence type="predicted"/>
<keyword evidence="1" id="KW-0472">Membrane</keyword>
<organism evidence="2 3">
    <name type="scientific">Alteromonas marina</name>
    <dbReference type="NCBI Taxonomy" id="203795"/>
    <lineage>
        <taxon>Bacteria</taxon>
        <taxon>Pseudomonadati</taxon>
        <taxon>Pseudomonadota</taxon>
        <taxon>Gammaproteobacteria</taxon>
        <taxon>Alteromonadales</taxon>
        <taxon>Alteromonadaceae</taxon>
        <taxon>Alteromonas/Salinimonas group</taxon>
        <taxon>Alteromonas</taxon>
    </lineage>
</organism>
<comment type="caution">
    <text evidence="2">The sequence shown here is derived from an EMBL/GenBank/DDBJ whole genome shotgun (WGS) entry which is preliminary data.</text>
</comment>
<dbReference type="EMBL" id="JWLW01000001">
    <property type="protein sequence ID" value="KHT57857.1"/>
    <property type="molecule type" value="Genomic_DNA"/>
</dbReference>
<dbReference type="Proteomes" id="UP000031197">
    <property type="component" value="Unassembled WGS sequence"/>
</dbReference>
<keyword evidence="3" id="KW-1185">Reference proteome</keyword>
<keyword evidence="1" id="KW-0812">Transmembrane</keyword>
<feature type="transmembrane region" description="Helical" evidence="1">
    <location>
        <begin position="126"/>
        <end position="144"/>
    </location>
</feature>
<evidence type="ECO:0000313" key="2">
    <source>
        <dbReference type="EMBL" id="KHT57857.1"/>
    </source>
</evidence>
<feature type="transmembrane region" description="Helical" evidence="1">
    <location>
        <begin position="12"/>
        <end position="35"/>
    </location>
</feature>
<sequence>MVKYKKLYTACLFLNLFLLPLSTYGVLAGIASYFFTETEGVVLSSDRVRVRTGNSYVDEAQIEFTYSVDDIQYVSDIVSLNSRLQLKNRTFSVEELKKYGAGKKVKVFYPAVYPVYGVLEKGVKPSTLLMFLISLLLLFAGRTFKRKISV</sequence>
<gene>
    <name evidence="2" type="ORF">RJ41_00560</name>
</gene>
<dbReference type="AlphaFoldDB" id="A0A0B3YSY0"/>
<name>A0A0B3YSY0_9ALTE</name>